<dbReference type="PANTHER" id="PTHR43002">
    <property type="entry name" value="GLYCOGEN DEBRANCHING ENZYME"/>
    <property type="match status" value="1"/>
</dbReference>
<dbReference type="InterPro" id="IPR013783">
    <property type="entry name" value="Ig-like_fold"/>
</dbReference>
<protein>
    <recommendedName>
        <fullName evidence="6">Glycosyl hydrolase family 13 catalytic domain-containing protein</fullName>
    </recommendedName>
</protein>
<organism evidence="4 5">
    <name type="scientific">Genlisea aurea</name>
    <dbReference type="NCBI Taxonomy" id="192259"/>
    <lineage>
        <taxon>Eukaryota</taxon>
        <taxon>Viridiplantae</taxon>
        <taxon>Streptophyta</taxon>
        <taxon>Embryophyta</taxon>
        <taxon>Tracheophyta</taxon>
        <taxon>Spermatophyta</taxon>
        <taxon>Magnoliopsida</taxon>
        <taxon>eudicotyledons</taxon>
        <taxon>Gunneridae</taxon>
        <taxon>Pentapetalae</taxon>
        <taxon>asterids</taxon>
        <taxon>lamiids</taxon>
        <taxon>Lamiales</taxon>
        <taxon>Lentibulariaceae</taxon>
        <taxon>Genlisea</taxon>
    </lineage>
</organism>
<dbReference type="SUPFAM" id="SSF81296">
    <property type="entry name" value="E set domains"/>
    <property type="match status" value="2"/>
</dbReference>
<dbReference type="Gene3D" id="2.60.40.10">
    <property type="entry name" value="Immunoglobulins"/>
    <property type="match status" value="1"/>
</dbReference>
<dbReference type="GO" id="GO:0005975">
    <property type="term" value="P:carbohydrate metabolic process"/>
    <property type="evidence" value="ECO:0007669"/>
    <property type="project" value="InterPro"/>
</dbReference>
<dbReference type="InterPro" id="IPR004193">
    <property type="entry name" value="Glyco_hydro_13_N"/>
</dbReference>
<dbReference type="InterPro" id="IPR017853">
    <property type="entry name" value="GH"/>
</dbReference>
<comment type="similarity">
    <text evidence="1">Belongs to the glycosyl hydrolase 13 family.</text>
</comment>
<evidence type="ECO:0000313" key="5">
    <source>
        <dbReference type="Proteomes" id="UP000015453"/>
    </source>
</evidence>
<dbReference type="CDD" id="cd02860">
    <property type="entry name" value="E_set_Pullulanase"/>
    <property type="match status" value="1"/>
</dbReference>
<dbReference type="SUPFAM" id="SSF51445">
    <property type="entry name" value="(Trans)glycosidases"/>
    <property type="match status" value="1"/>
</dbReference>
<dbReference type="InterPro" id="IPR040671">
    <property type="entry name" value="Pullulanase_N2"/>
</dbReference>
<dbReference type="Gene3D" id="3.20.20.80">
    <property type="entry name" value="Glycosidases"/>
    <property type="match status" value="1"/>
</dbReference>
<dbReference type="AlphaFoldDB" id="S8C3L5"/>
<comment type="caution">
    <text evidence="4">The sequence shown here is derived from an EMBL/GenBank/DDBJ whole genome shotgun (WGS) entry which is preliminary data.</text>
</comment>
<dbReference type="EMBL" id="AUSU01006887">
    <property type="protein sequence ID" value="EPS61390.1"/>
    <property type="molecule type" value="Genomic_DNA"/>
</dbReference>
<sequence>LPHSRGFWVSKEIIACDSIVEGGSCYLYGSKLATLTTAVDGEIRGFDVRVQLCVTDESLPDHVIEKFPHLKGFKVIRVPPALDIHSLVKYQLAVAIFSSEGECVHITGLQLPGVLDELFFYDGPLGAVFSSECISLYLWAPTAQEVKAFIYEEAESKEPYEVPLQESNGVWHAKGPVTWEGCYYVYEVSVYHPSTLRIEKCIANDPYAKGLSADGKRTLLVNLDSEYLKPEKWDDLSDEKPSLVSFSDTSIYELHVRDFSASDATVPADLRGGYLAFTLPNSAGIRHLRRISTAGITHIHLLPTFQFGGVDDDKRNWKNVVDFQLLESFPPDSEEQQALVSAVQNDDGYNWGYNPVLWGVPKGSYSSDPNGFPRIIEFRRMIQALNRIGLRVVLDVVYNHVYANGPYDEFSVLDKIVPGYYLRRDLDGFVEHSTCMNNTASEHSMVEQLIIDDLLHWAVNYKVDGFRFDLMGHIMKRTMLRARDELRNLSKERDGVDGSSIYMYG</sequence>
<dbReference type="Pfam" id="PF17967">
    <property type="entry name" value="Pullulanase_N2"/>
    <property type="match status" value="1"/>
</dbReference>
<dbReference type="Proteomes" id="UP000015453">
    <property type="component" value="Unassembled WGS sequence"/>
</dbReference>
<evidence type="ECO:0000259" key="2">
    <source>
        <dbReference type="Pfam" id="PF02922"/>
    </source>
</evidence>
<feature type="domain" description="Pullulanase N2" evidence="3">
    <location>
        <begin position="4"/>
        <end position="117"/>
    </location>
</feature>
<evidence type="ECO:0000256" key="1">
    <source>
        <dbReference type="ARBA" id="ARBA00008061"/>
    </source>
</evidence>
<accession>S8C3L5</accession>
<name>S8C3L5_9LAMI</name>
<reference evidence="4 5" key="1">
    <citation type="journal article" date="2013" name="BMC Genomics">
        <title>The miniature genome of a carnivorous plant Genlisea aurea contains a low number of genes and short non-coding sequences.</title>
        <authorList>
            <person name="Leushkin E.V."/>
            <person name="Sutormin R.A."/>
            <person name="Nabieva E.R."/>
            <person name="Penin A.A."/>
            <person name="Kondrashov A.S."/>
            <person name="Logacheva M.D."/>
        </authorList>
    </citation>
    <scope>NUCLEOTIDE SEQUENCE [LARGE SCALE GENOMIC DNA]</scope>
</reference>
<feature type="non-terminal residue" evidence="4">
    <location>
        <position position="1"/>
    </location>
</feature>
<dbReference type="Gene3D" id="2.60.40.1130">
    <property type="entry name" value="Rab geranylgeranyltransferase alpha-subunit, insert domain"/>
    <property type="match status" value="1"/>
</dbReference>
<evidence type="ECO:0000259" key="3">
    <source>
        <dbReference type="Pfam" id="PF17967"/>
    </source>
</evidence>
<dbReference type="OrthoDB" id="204980at2759"/>
<evidence type="ECO:0000313" key="4">
    <source>
        <dbReference type="EMBL" id="EPS61390.1"/>
    </source>
</evidence>
<gene>
    <name evidence="4" type="ORF">M569_13407</name>
</gene>
<dbReference type="Pfam" id="PF02922">
    <property type="entry name" value="CBM_48"/>
    <property type="match status" value="1"/>
</dbReference>
<keyword evidence="5" id="KW-1185">Reference proteome</keyword>
<evidence type="ECO:0008006" key="6">
    <source>
        <dbReference type="Google" id="ProtNLM"/>
    </source>
</evidence>
<proteinExistence type="inferred from homology"/>
<feature type="domain" description="Glycoside hydrolase family 13 N-terminal" evidence="2">
    <location>
        <begin position="124"/>
        <end position="208"/>
    </location>
</feature>
<feature type="non-terminal residue" evidence="4">
    <location>
        <position position="505"/>
    </location>
</feature>
<dbReference type="GO" id="GO:0004553">
    <property type="term" value="F:hydrolase activity, hydrolyzing O-glycosyl compounds"/>
    <property type="evidence" value="ECO:0007669"/>
    <property type="project" value="InterPro"/>
</dbReference>
<dbReference type="InterPro" id="IPR014756">
    <property type="entry name" value="Ig_E-set"/>
</dbReference>